<comment type="caution">
    <text evidence="5">The sequence shown here is derived from an EMBL/GenBank/DDBJ whole genome shotgun (WGS) entry which is preliminary data.</text>
</comment>
<dbReference type="Pfam" id="PF09126">
    <property type="entry name" value="NaeI"/>
    <property type="match status" value="1"/>
</dbReference>
<feature type="domain" description="Type II restriction enzyme NaeI" evidence="4">
    <location>
        <begin position="13"/>
        <end position="299"/>
    </location>
</feature>
<evidence type="ECO:0000313" key="5">
    <source>
        <dbReference type="EMBL" id="PCC82960.1"/>
    </source>
</evidence>
<protein>
    <submittedName>
        <fullName evidence="5">Restriction endonuclease</fullName>
    </submittedName>
</protein>
<dbReference type="CDD" id="cd22338">
    <property type="entry name" value="NaeI-like"/>
    <property type="match status" value="1"/>
</dbReference>
<keyword evidence="2 5" id="KW-0255">Endonuclease</keyword>
<dbReference type="Gene3D" id="3.40.600.10">
    <property type="entry name" value="DNA mismatch repair MutH/Restriction endonuclease, type II"/>
    <property type="match status" value="1"/>
</dbReference>
<accession>A0A2A4AKZ7</accession>
<evidence type="ECO:0000256" key="2">
    <source>
        <dbReference type="ARBA" id="ARBA00022759"/>
    </source>
</evidence>
<dbReference type="SUPFAM" id="SSF52980">
    <property type="entry name" value="Restriction endonuclease-like"/>
    <property type="match status" value="1"/>
</dbReference>
<evidence type="ECO:0000259" key="4">
    <source>
        <dbReference type="Pfam" id="PF09126"/>
    </source>
</evidence>
<dbReference type="AlphaFoldDB" id="A0A2A4AKZ7"/>
<dbReference type="GO" id="GO:0003677">
    <property type="term" value="F:DNA binding"/>
    <property type="evidence" value="ECO:0007669"/>
    <property type="project" value="InterPro"/>
</dbReference>
<dbReference type="InterPro" id="IPR011335">
    <property type="entry name" value="Restrct_endonuc-II-like"/>
</dbReference>
<proteinExistence type="predicted"/>
<sequence>MIAKIQPDTISIQLAAAFKEQDPTGERLGRVFRESFDQIYDGQHTGRFAISQLSKTESAHLGSIVEINIRREFDGFIGDGEVMDFDIEGFEVDCKYSKQKFGWMIPIEALGHHGMLCHADDEQGTFRVGFAFLDYSILTRGSNRDGKRSISAAGRSAIQWLFLDEAFPPNTLLQLSEDDRAKIFASGSGAQRLNELFRIAQGIIVPRGIIATVAQQKDYMKRIRYNGGSRSALQPEGIVILGDYLKHQKIAAELGLPIPKDGDSLSTRLVKCEKSFEGSKTYIDDSYWRIATPTDEVEPAPTLPFK</sequence>
<keyword evidence="1" id="KW-0540">Nuclease</keyword>
<dbReference type="Gene3D" id="1.10.10.10">
    <property type="entry name" value="Winged helix-like DNA-binding domain superfamily/Winged helix DNA-binding domain"/>
    <property type="match status" value="1"/>
</dbReference>
<gene>
    <name evidence="5" type="ORF">COM45_06260</name>
</gene>
<dbReference type="InterPro" id="IPR036388">
    <property type="entry name" value="WH-like_DNA-bd_sf"/>
</dbReference>
<evidence type="ECO:0000313" key="6">
    <source>
        <dbReference type="Proteomes" id="UP000218690"/>
    </source>
</evidence>
<keyword evidence="3" id="KW-0378">Hydrolase</keyword>
<organism evidence="5 6">
    <name type="scientific">Corynebacterium accolens</name>
    <dbReference type="NCBI Taxonomy" id="38284"/>
    <lineage>
        <taxon>Bacteria</taxon>
        <taxon>Bacillati</taxon>
        <taxon>Actinomycetota</taxon>
        <taxon>Actinomycetes</taxon>
        <taxon>Mycobacteriales</taxon>
        <taxon>Corynebacteriaceae</taxon>
        <taxon>Corynebacterium</taxon>
    </lineage>
</organism>
<dbReference type="InterPro" id="IPR037057">
    <property type="entry name" value="DNA_rep_MutH/T2_RE_sf"/>
</dbReference>
<evidence type="ECO:0000256" key="3">
    <source>
        <dbReference type="ARBA" id="ARBA00022801"/>
    </source>
</evidence>
<name>A0A2A4AKZ7_9CORY</name>
<dbReference type="GO" id="GO:0009307">
    <property type="term" value="P:DNA restriction-modification system"/>
    <property type="evidence" value="ECO:0007669"/>
    <property type="project" value="InterPro"/>
</dbReference>
<dbReference type="Proteomes" id="UP000218690">
    <property type="component" value="Unassembled WGS sequence"/>
</dbReference>
<dbReference type="InterPro" id="IPR015210">
    <property type="entry name" value="NaeI"/>
</dbReference>
<dbReference type="EMBL" id="NWBP01000021">
    <property type="protein sequence ID" value="PCC82960.1"/>
    <property type="molecule type" value="Genomic_DNA"/>
</dbReference>
<evidence type="ECO:0000256" key="1">
    <source>
        <dbReference type="ARBA" id="ARBA00022722"/>
    </source>
</evidence>
<dbReference type="GO" id="GO:0009036">
    <property type="term" value="F:type II site-specific deoxyribonuclease activity"/>
    <property type="evidence" value="ECO:0007669"/>
    <property type="project" value="InterPro"/>
</dbReference>
<reference evidence="5 6" key="1">
    <citation type="submission" date="2017-09" db="EMBL/GenBank/DDBJ databases">
        <title>Draft Genome Sequence of Corynebacterium accolens AH4003.</title>
        <authorList>
            <person name="Chen Y."/>
            <person name="Oosthuysen W.F."/>
            <person name="Kelley S."/>
            <person name="Horswill A."/>
        </authorList>
    </citation>
    <scope>NUCLEOTIDE SEQUENCE [LARGE SCALE GENOMIC DNA]</scope>
    <source>
        <strain evidence="5 6">AH4003</strain>
    </source>
</reference>